<dbReference type="EMBL" id="NPIC01000003">
    <property type="protein sequence ID" value="RDL37530.1"/>
    <property type="molecule type" value="Genomic_DNA"/>
</dbReference>
<dbReference type="OrthoDB" id="413649at2759"/>
<accession>A0A370TPT4</accession>
<protein>
    <recommendedName>
        <fullName evidence="3">Erythromycin esterase</fullName>
    </recommendedName>
</protein>
<evidence type="ECO:0000313" key="2">
    <source>
        <dbReference type="Proteomes" id="UP000254866"/>
    </source>
</evidence>
<dbReference type="InterPro" id="IPR014622">
    <property type="entry name" value="UCP036794_erythomycin"/>
</dbReference>
<dbReference type="Gene3D" id="3.40.1660.10">
    <property type="entry name" value="EreA-like (biosynthetic domain)"/>
    <property type="match status" value="1"/>
</dbReference>
<evidence type="ECO:0008006" key="3">
    <source>
        <dbReference type="Google" id="ProtNLM"/>
    </source>
</evidence>
<dbReference type="InterPro" id="IPR052036">
    <property type="entry name" value="Hydrolase/PRTase-associated"/>
</dbReference>
<sequence length="446" mass="51156">MPSAISDVFSKGAKLLPPITDKTFSSYFDFLGSSRIVLLGDASHGTSEFYHARAEITKRLIEHHGFKTIALEADWPDAESLDRYVRQRPGPQANIEKDVPDGAPFKRFPTWMWRNREMQDLVHWLRDRNAALPKTERSGVFGLDLYSIGTSLDAVIKYLDQVDLEMAQKARRRYGCIQPYVDEPSRYGLESLLSPDFENCEKKIIAMLRDLMKKRLDYSSMHEDGEEFHSAEQNALLVADAEKYYKSMYHRDDPSWNLRDKHMFETLVRLMKFRGGKVIVWAHNSHLGDARYTGMSKRGELNLGQLCREVFGDETIILGCGTHTGTVAAADNWGGDMEVMNVVPSRTDSWERQAHDTGLKSFIFNIKEASSSDETLREKLMQKKLQRFIGVIYRPDTELQSHYSSAILGKQFDAYLWFDETHAVNALEKKQPKTPLSLEETYPFGE</sequence>
<keyword evidence="2" id="KW-1185">Reference proteome</keyword>
<proteinExistence type="predicted"/>
<dbReference type="PANTHER" id="PTHR31299:SF0">
    <property type="entry name" value="ESTERASE, PUTATIVE (AFU_ORTHOLOGUE AFUA_1G05850)-RELATED"/>
    <property type="match status" value="1"/>
</dbReference>
<gene>
    <name evidence="1" type="ORF">BP5553_04963</name>
</gene>
<dbReference type="Proteomes" id="UP000254866">
    <property type="component" value="Unassembled WGS sequence"/>
</dbReference>
<dbReference type="RefSeq" id="XP_031870186.1">
    <property type="nucleotide sequence ID" value="XM_032013586.1"/>
</dbReference>
<comment type="caution">
    <text evidence="1">The sequence shown here is derived from an EMBL/GenBank/DDBJ whole genome shotgun (WGS) entry which is preliminary data.</text>
</comment>
<dbReference type="AlphaFoldDB" id="A0A370TPT4"/>
<name>A0A370TPT4_9HELO</name>
<dbReference type="Pfam" id="PF05139">
    <property type="entry name" value="Erythro_esteras"/>
    <property type="match status" value="1"/>
</dbReference>
<dbReference type="Gene3D" id="3.30.1870.10">
    <property type="entry name" value="EreA-like, domain 2"/>
    <property type="match status" value="1"/>
</dbReference>
<dbReference type="SUPFAM" id="SSF159501">
    <property type="entry name" value="EreA/ChaN-like"/>
    <property type="match status" value="1"/>
</dbReference>
<organism evidence="1 2">
    <name type="scientific">Venustampulla echinocandica</name>
    <dbReference type="NCBI Taxonomy" id="2656787"/>
    <lineage>
        <taxon>Eukaryota</taxon>
        <taxon>Fungi</taxon>
        <taxon>Dikarya</taxon>
        <taxon>Ascomycota</taxon>
        <taxon>Pezizomycotina</taxon>
        <taxon>Leotiomycetes</taxon>
        <taxon>Helotiales</taxon>
        <taxon>Pleuroascaceae</taxon>
        <taxon>Venustampulla</taxon>
    </lineage>
</organism>
<evidence type="ECO:0000313" key="1">
    <source>
        <dbReference type="EMBL" id="RDL37530.1"/>
    </source>
</evidence>
<dbReference type="GO" id="GO:0046677">
    <property type="term" value="P:response to antibiotic"/>
    <property type="evidence" value="ECO:0007669"/>
    <property type="project" value="InterPro"/>
</dbReference>
<dbReference type="CDD" id="cd14728">
    <property type="entry name" value="Ere-like"/>
    <property type="match status" value="1"/>
</dbReference>
<reference evidence="1 2" key="1">
    <citation type="journal article" date="2018" name="IMA Fungus">
        <title>IMA Genome-F 9: Draft genome sequence of Annulohypoxylon stygium, Aspergillus mulundensis, Berkeleyomyces basicola (syn. Thielaviopsis basicola), Ceratocystis smalleyi, two Cercospora beticola strains, Coleophoma cylindrospora, Fusarium fracticaudum, Phialophora cf. hyalina, and Morchella septimelata.</title>
        <authorList>
            <person name="Wingfield B.D."/>
            <person name="Bills G.F."/>
            <person name="Dong Y."/>
            <person name="Huang W."/>
            <person name="Nel W.J."/>
            <person name="Swalarsk-Parry B.S."/>
            <person name="Vaghefi N."/>
            <person name="Wilken P.M."/>
            <person name="An Z."/>
            <person name="de Beer Z.W."/>
            <person name="De Vos L."/>
            <person name="Chen L."/>
            <person name="Duong T.A."/>
            <person name="Gao Y."/>
            <person name="Hammerbacher A."/>
            <person name="Kikkert J.R."/>
            <person name="Li Y."/>
            <person name="Li H."/>
            <person name="Li K."/>
            <person name="Li Q."/>
            <person name="Liu X."/>
            <person name="Ma X."/>
            <person name="Naidoo K."/>
            <person name="Pethybridge S.J."/>
            <person name="Sun J."/>
            <person name="Steenkamp E.T."/>
            <person name="van der Nest M.A."/>
            <person name="van Wyk S."/>
            <person name="Wingfield M.J."/>
            <person name="Xiong C."/>
            <person name="Yue Q."/>
            <person name="Zhang X."/>
        </authorList>
    </citation>
    <scope>NUCLEOTIDE SEQUENCE [LARGE SCALE GENOMIC DNA]</scope>
    <source>
        <strain evidence="1 2">BP 5553</strain>
    </source>
</reference>
<dbReference type="GeneID" id="43597812"/>
<dbReference type="PANTHER" id="PTHR31299">
    <property type="entry name" value="ESTERASE, PUTATIVE (AFU_ORTHOLOGUE AFUA_1G05850)-RELATED"/>
    <property type="match status" value="1"/>
</dbReference>
<dbReference type="InterPro" id="IPR007815">
    <property type="entry name" value="Emycin_Estase"/>
</dbReference>
<dbReference type="STRING" id="2656787.A0A370TPT4"/>
<dbReference type="PIRSF" id="PIRSF036794">
    <property type="entry name" value="UCP_erythr_ester"/>
    <property type="match status" value="1"/>
</dbReference>